<accession>A0A4Y8S4Z3</accession>
<dbReference type="InterPro" id="IPR043519">
    <property type="entry name" value="NT_sf"/>
</dbReference>
<dbReference type="InterPro" id="IPR045792">
    <property type="entry name" value="DUF6036"/>
</dbReference>
<dbReference type="Gene3D" id="3.30.460.40">
    <property type="match status" value="1"/>
</dbReference>
<sequence length="153" mass="17785">MGNIFKDDFKDFVKALNFNKVRYILVGGFSVVLHGYERTTGDMDIWVDRTADNYKRLKMAFLHFGMPVFSMTEDVFLHDPEHDVFTFGRPPTAIDIMIEVLGMNFDECFRNATFFQREGIKVRTIHINDLITAKKASGRHKDLDDIENLTKNK</sequence>
<evidence type="ECO:0000259" key="1">
    <source>
        <dbReference type="Pfam" id="PF19502"/>
    </source>
</evidence>
<gene>
    <name evidence="2" type="ORF">E2R66_25525</name>
</gene>
<feature type="domain" description="DUF6036" evidence="1">
    <location>
        <begin position="19"/>
        <end position="148"/>
    </location>
</feature>
<dbReference type="RefSeq" id="WP_133236239.1">
    <property type="nucleotide sequence ID" value="NZ_SOZE01000043.1"/>
</dbReference>
<keyword evidence="3" id="KW-1185">Reference proteome</keyword>
<proteinExistence type="predicted"/>
<dbReference type="SUPFAM" id="SSF81301">
    <property type="entry name" value="Nucleotidyltransferase"/>
    <property type="match status" value="1"/>
</dbReference>
<dbReference type="AlphaFoldDB" id="A0A4Y8S4Z3"/>
<evidence type="ECO:0000313" key="2">
    <source>
        <dbReference type="EMBL" id="TFF33537.1"/>
    </source>
</evidence>
<comment type="caution">
    <text evidence="2">The sequence shown here is derived from an EMBL/GenBank/DDBJ whole genome shotgun (WGS) entry which is preliminary data.</text>
</comment>
<dbReference type="Pfam" id="PF19502">
    <property type="entry name" value="DUF6036"/>
    <property type="match status" value="1"/>
</dbReference>
<evidence type="ECO:0000313" key="3">
    <source>
        <dbReference type="Proteomes" id="UP000297540"/>
    </source>
</evidence>
<reference evidence="2 3" key="1">
    <citation type="journal article" date="2017" name="Int. J. Syst. Evol. Microbiol.">
        <title>Mucilaginibacterpsychrotolerans sp. nov., isolated from peatlands.</title>
        <authorList>
            <person name="Deng Y."/>
            <person name="Shen L."/>
            <person name="Xu B."/>
            <person name="Liu Y."/>
            <person name="Gu Z."/>
            <person name="Liu H."/>
            <person name="Zhou Y."/>
        </authorList>
    </citation>
    <scope>NUCLEOTIDE SEQUENCE [LARGE SCALE GENOMIC DNA]</scope>
    <source>
        <strain evidence="2 3">NH7-4</strain>
    </source>
</reference>
<dbReference type="OrthoDB" id="121150at2"/>
<organism evidence="2 3">
    <name type="scientific">Mucilaginibacter psychrotolerans</name>
    <dbReference type="NCBI Taxonomy" id="1524096"/>
    <lineage>
        <taxon>Bacteria</taxon>
        <taxon>Pseudomonadati</taxon>
        <taxon>Bacteroidota</taxon>
        <taxon>Sphingobacteriia</taxon>
        <taxon>Sphingobacteriales</taxon>
        <taxon>Sphingobacteriaceae</taxon>
        <taxon>Mucilaginibacter</taxon>
    </lineage>
</organism>
<protein>
    <recommendedName>
        <fullName evidence="1">DUF6036 domain-containing protein</fullName>
    </recommendedName>
</protein>
<name>A0A4Y8S4Z3_9SPHI</name>
<dbReference type="EMBL" id="SOZE01000043">
    <property type="protein sequence ID" value="TFF33537.1"/>
    <property type="molecule type" value="Genomic_DNA"/>
</dbReference>
<dbReference type="Proteomes" id="UP000297540">
    <property type="component" value="Unassembled WGS sequence"/>
</dbReference>